<feature type="region of interest" description="Disordered" evidence="1">
    <location>
        <begin position="273"/>
        <end position="311"/>
    </location>
</feature>
<evidence type="ECO:0000313" key="3">
    <source>
        <dbReference type="Proteomes" id="UP001148838"/>
    </source>
</evidence>
<evidence type="ECO:0000256" key="1">
    <source>
        <dbReference type="SAM" id="MobiDB-lite"/>
    </source>
</evidence>
<keyword evidence="3" id="KW-1185">Reference proteome</keyword>
<comment type="caution">
    <text evidence="2">The sequence shown here is derived from an EMBL/GenBank/DDBJ whole genome shotgun (WGS) entry which is preliminary data.</text>
</comment>
<name>A0ABQ8TIF9_PERAM</name>
<gene>
    <name evidence="2" type="ORF">ANN_13090</name>
</gene>
<dbReference type="EMBL" id="JAJSOF020000009">
    <property type="protein sequence ID" value="KAJ4446394.1"/>
    <property type="molecule type" value="Genomic_DNA"/>
</dbReference>
<evidence type="ECO:0008006" key="4">
    <source>
        <dbReference type="Google" id="ProtNLM"/>
    </source>
</evidence>
<protein>
    <recommendedName>
        <fullName evidence="4">Reverse transcriptase domain-containing protein</fullName>
    </recommendedName>
</protein>
<reference evidence="2 3" key="1">
    <citation type="journal article" date="2022" name="Allergy">
        <title>Genome assembly and annotation of Periplaneta americana reveal a comprehensive cockroach allergen profile.</title>
        <authorList>
            <person name="Wang L."/>
            <person name="Xiong Q."/>
            <person name="Saelim N."/>
            <person name="Wang L."/>
            <person name="Nong W."/>
            <person name="Wan A.T."/>
            <person name="Shi M."/>
            <person name="Liu X."/>
            <person name="Cao Q."/>
            <person name="Hui J.H.L."/>
            <person name="Sookrung N."/>
            <person name="Leung T.F."/>
            <person name="Tungtrongchitr A."/>
            <person name="Tsui S.K.W."/>
        </authorList>
    </citation>
    <scope>NUCLEOTIDE SEQUENCE [LARGE SCALE GENOMIC DNA]</scope>
    <source>
        <strain evidence="2">PWHHKU_190912</strain>
    </source>
</reference>
<feature type="compositionally biased region" description="Basic and acidic residues" evidence="1">
    <location>
        <begin position="294"/>
        <end position="306"/>
    </location>
</feature>
<evidence type="ECO:0000313" key="2">
    <source>
        <dbReference type="EMBL" id="KAJ4446394.1"/>
    </source>
</evidence>
<proteinExistence type="predicted"/>
<accession>A0ABQ8TIF9</accession>
<dbReference type="Proteomes" id="UP001148838">
    <property type="component" value="Unassembled WGS sequence"/>
</dbReference>
<sequence>MHTSKFNVGTCGVNQFPQVAGNGIHSLLRKFRGTLVIMPQIRASNSSSVRSFVQYTSSFAQPHKKVRGCQAVKYVKKLNLQRHYSACHANAYEKYEDDYRIYTTLTHTEHLSENKAGKRLVNREESNVNIPICFCRRNEQWIKEEGKIKIFDIAEDKKMRSMAILILNYFTSNKNRNHAGTTISVVEMSDASDYDALDRFETQVLMKLGDAKSTWKDSPQRPLQVVVITEDVQNVHLLLEYRPHIDVSLTCEHDPKLQEYCVCLQNMPQFDSEGIPNQAPETNKPMILNGPTSRNREGSDQDRDENIINQSTPPEHRLFNIAVNCPKTGLNLTSDTKKAALMRLAQHGTAAEAVADVRPRAVARLPVDPKLRSDIDSILSWTDYTFEFIPEFLPTIRRMSEYAIMKVQDNREGLELNGLHHLLVYVDDMNMLGENPQTIRENTGSLLEESKAIGFEVNPEKTKYIIMSRDQNIVRNGNIKIGNLSFEKVEKFKYFGATVTNRNDTREEIKRRINMGNVCHYFVIQSALKEAES</sequence>
<organism evidence="2 3">
    <name type="scientific">Periplaneta americana</name>
    <name type="common">American cockroach</name>
    <name type="synonym">Blatta americana</name>
    <dbReference type="NCBI Taxonomy" id="6978"/>
    <lineage>
        <taxon>Eukaryota</taxon>
        <taxon>Metazoa</taxon>
        <taxon>Ecdysozoa</taxon>
        <taxon>Arthropoda</taxon>
        <taxon>Hexapoda</taxon>
        <taxon>Insecta</taxon>
        <taxon>Pterygota</taxon>
        <taxon>Neoptera</taxon>
        <taxon>Polyneoptera</taxon>
        <taxon>Dictyoptera</taxon>
        <taxon>Blattodea</taxon>
        <taxon>Blattoidea</taxon>
        <taxon>Blattidae</taxon>
        <taxon>Blattinae</taxon>
        <taxon>Periplaneta</taxon>
    </lineage>
</organism>